<dbReference type="Gene3D" id="3.40.50.300">
    <property type="entry name" value="P-loop containing nucleotide triphosphate hydrolases"/>
    <property type="match status" value="1"/>
</dbReference>
<dbReference type="InterPro" id="IPR027417">
    <property type="entry name" value="P-loop_NTPase"/>
</dbReference>
<accession>A0A225X2P0</accession>
<dbReference type="AlphaFoldDB" id="A0A225X2P0"/>
<dbReference type="EMBL" id="NBNE01000053">
    <property type="protein sequence ID" value="OWZ23607.1"/>
    <property type="molecule type" value="Genomic_DNA"/>
</dbReference>
<gene>
    <name evidence="1" type="ORF">PHMEG_0001459</name>
</gene>
<dbReference type="OrthoDB" id="192530at2759"/>
<reference evidence="2" key="1">
    <citation type="submission" date="2017-03" db="EMBL/GenBank/DDBJ databases">
        <title>Phytopthora megakarya and P. palmivora, two closely related causual agents of cacao black pod achieved similar genome size and gene model numbers by different mechanisms.</title>
        <authorList>
            <person name="Ali S."/>
            <person name="Shao J."/>
            <person name="Larry D.J."/>
            <person name="Kronmiller B."/>
            <person name="Shen D."/>
            <person name="Strem M.D."/>
            <person name="Melnick R.L."/>
            <person name="Guiltinan M.J."/>
            <person name="Tyler B.M."/>
            <person name="Meinhardt L.W."/>
            <person name="Bailey B.A."/>
        </authorList>
    </citation>
    <scope>NUCLEOTIDE SEQUENCE [LARGE SCALE GENOMIC DNA]</scope>
    <source>
        <strain evidence="2">zdho120</strain>
    </source>
</reference>
<protein>
    <submittedName>
        <fullName evidence="1">Uncharacterized protein</fullName>
    </submittedName>
</protein>
<proteinExistence type="predicted"/>
<name>A0A225X2P0_9STRA</name>
<organism evidence="1 2">
    <name type="scientific">Phytophthora megakarya</name>
    <dbReference type="NCBI Taxonomy" id="4795"/>
    <lineage>
        <taxon>Eukaryota</taxon>
        <taxon>Sar</taxon>
        <taxon>Stramenopiles</taxon>
        <taxon>Oomycota</taxon>
        <taxon>Peronosporomycetes</taxon>
        <taxon>Peronosporales</taxon>
        <taxon>Peronosporaceae</taxon>
        <taxon>Phytophthora</taxon>
    </lineage>
</organism>
<dbReference type="Proteomes" id="UP000198211">
    <property type="component" value="Unassembled WGS sequence"/>
</dbReference>
<keyword evidence="2" id="KW-1185">Reference proteome</keyword>
<evidence type="ECO:0000313" key="2">
    <source>
        <dbReference type="Proteomes" id="UP000198211"/>
    </source>
</evidence>
<comment type="caution">
    <text evidence="1">The sequence shown here is derived from an EMBL/GenBank/DDBJ whole genome shotgun (WGS) entry which is preliminary data.</text>
</comment>
<sequence length="98" mass="10460">MFVAETFTLDDSTASRESLVSFLGGLPGAGKSQVIRAIQALATSWAGSNTVGTVSYQGVAAQSVNGETIHKWFGWVFQNATSFIGDEIEDRFASSTDY</sequence>
<evidence type="ECO:0000313" key="1">
    <source>
        <dbReference type="EMBL" id="OWZ23607.1"/>
    </source>
</evidence>